<keyword evidence="1" id="KW-0863">Zinc-finger</keyword>
<dbReference type="Gene3D" id="4.10.60.10">
    <property type="entry name" value="Zinc finger, CCHC-type"/>
    <property type="match status" value="1"/>
</dbReference>
<accession>A0A9P0PS43</accession>
<dbReference type="OrthoDB" id="196547at2759"/>
<sequence>MDQRVIRGLPREMSVNDIKEDLVSQGIADAEVQQMTSRTTKKPLPLFLVKTKMPEKLAEIQRLAMLTVSFERKKKSSEPSQCYRCQRYGHTQRNCRLAERCVKCGEDHSSTSCSLPAPPTGQRKAKVAHCSSGGQCSYTTNRQTQEFKYLGTYHLTVQQKRIYKAGLFRYHGANNYIWGWQLTSKIEDQLKAVEMDVLRRSCRVSSLDYIRNDMIRARTFVKDTMVDRVERRQLVWYGLVMRMADETNTISLPSEKHSACDMDGAPDWPTRVVALLDVSAYVPPQQWRLRKPARAQWRCGDYGGGGDDGGVDGGGPRWLAVGGAPCVWAWPEAGGRSPCFCCYCSGAAAVQEKTLLL</sequence>
<gene>
    <name evidence="3" type="ORF">ACAOBT_LOCUS22741</name>
</gene>
<dbReference type="GO" id="GO:0008270">
    <property type="term" value="F:zinc ion binding"/>
    <property type="evidence" value="ECO:0007669"/>
    <property type="project" value="UniProtKB-KW"/>
</dbReference>
<keyword evidence="4" id="KW-1185">Reference proteome</keyword>
<keyword evidence="1" id="KW-0479">Metal-binding</keyword>
<evidence type="ECO:0000259" key="2">
    <source>
        <dbReference type="PROSITE" id="PS50158"/>
    </source>
</evidence>
<feature type="domain" description="CCHC-type" evidence="2">
    <location>
        <begin position="82"/>
        <end position="96"/>
    </location>
</feature>
<dbReference type="EMBL" id="CAKOFQ010007236">
    <property type="protein sequence ID" value="CAH1995640.1"/>
    <property type="molecule type" value="Genomic_DNA"/>
</dbReference>
<dbReference type="SUPFAM" id="SSF57756">
    <property type="entry name" value="Retrovirus zinc finger-like domains"/>
    <property type="match status" value="1"/>
</dbReference>
<dbReference type="PROSITE" id="PS50158">
    <property type="entry name" value="ZF_CCHC"/>
    <property type="match status" value="1"/>
</dbReference>
<dbReference type="AlphaFoldDB" id="A0A9P0PS43"/>
<organism evidence="3 4">
    <name type="scientific">Acanthoscelides obtectus</name>
    <name type="common">Bean weevil</name>
    <name type="synonym">Bruchus obtectus</name>
    <dbReference type="NCBI Taxonomy" id="200917"/>
    <lineage>
        <taxon>Eukaryota</taxon>
        <taxon>Metazoa</taxon>
        <taxon>Ecdysozoa</taxon>
        <taxon>Arthropoda</taxon>
        <taxon>Hexapoda</taxon>
        <taxon>Insecta</taxon>
        <taxon>Pterygota</taxon>
        <taxon>Neoptera</taxon>
        <taxon>Endopterygota</taxon>
        <taxon>Coleoptera</taxon>
        <taxon>Polyphaga</taxon>
        <taxon>Cucujiformia</taxon>
        <taxon>Chrysomeloidea</taxon>
        <taxon>Chrysomelidae</taxon>
        <taxon>Bruchinae</taxon>
        <taxon>Bruchini</taxon>
        <taxon>Acanthoscelides</taxon>
    </lineage>
</organism>
<reference evidence="3" key="1">
    <citation type="submission" date="2022-03" db="EMBL/GenBank/DDBJ databases">
        <authorList>
            <person name="Sayadi A."/>
        </authorList>
    </citation>
    <scope>NUCLEOTIDE SEQUENCE</scope>
</reference>
<proteinExistence type="predicted"/>
<name>A0A9P0PS43_ACAOB</name>
<protein>
    <recommendedName>
        <fullName evidence="2">CCHC-type domain-containing protein</fullName>
    </recommendedName>
</protein>
<dbReference type="PANTHER" id="PTHR33273:SF4">
    <property type="entry name" value="ENDONUCLEASE_EXONUCLEASE_PHOSPHATASE DOMAIN-CONTAINING PROTEIN"/>
    <property type="match status" value="1"/>
</dbReference>
<dbReference type="InterPro" id="IPR036875">
    <property type="entry name" value="Znf_CCHC_sf"/>
</dbReference>
<dbReference type="InterPro" id="IPR001878">
    <property type="entry name" value="Znf_CCHC"/>
</dbReference>
<dbReference type="PANTHER" id="PTHR33273">
    <property type="entry name" value="DOMAIN-CONTAINING PROTEIN, PUTATIVE-RELATED"/>
    <property type="match status" value="1"/>
</dbReference>
<evidence type="ECO:0000256" key="1">
    <source>
        <dbReference type="PROSITE-ProRule" id="PRU00047"/>
    </source>
</evidence>
<dbReference type="GO" id="GO:0003676">
    <property type="term" value="F:nucleic acid binding"/>
    <property type="evidence" value="ECO:0007669"/>
    <property type="project" value="InterPro"/>
</dbReference>
<dbReference type="InterPro" id="IPR006579">
    <property type="entry name" value="Pre_C2HC_dom"/>
</dbReference>
<keyword evidence="1" id="KW-0862">Zinc</keyword>
<dbReference type="Proteomes" id="UP001152888">
    <property type="component" value="Unassembled WGS sequence"/>
</dbReference>
<evidence type="ECO:0000313" key="3">
    <source>
        <dbReference type="EMBL" id="CAH1995640.1"/>
    </source>
</evidence>
<evidence type="ECO:0000313" key="4">
    <source>
        <dbReference type="Proteomes" id="UP001152888"/>
    </source>
</evidence>
<dbReference type="Pfam" id="PF07530">
    <property type="entry name" value="PRE_C2HC"/>
    <property type="match status" value="1"/>
</dbReference>
<comment type="caution">
    <text evidence="3">The sequence shown here is derived from an EMBL/GenBank/DDBJ whole genome shotgun (WGS) entry which is preliminary data.</text>
</comment>